<evidence type="ECO:0008006" key="3">
    <source>
        <dbReference type="Google" id="ProtNLM"/>
    </source>
</evidence>
<protein>
    <recommendedName>
        <fullName evidence="3">DUF4352 domain-containing protein</fullName>
    </recommendedName>
</protein>
<gene>
    <name evidence="1" type="ORF">SAMN02799620_05957</name>
</gene>
<name>A0A1G4X0T0_9MYCO</name>
<dbReference type="STRING" id="1502745.SAMN02799620_05957"/>
<evidence type="ECO:0000313" key="2">
    <source>
        <dbReference type="Proteomes" id="UP000199707"/>
    </source>
</evidence>
<dbReference type="AlphaFoldDB" id="A0A1G4X0T0"/>
<dbReference type="EMBL" id="FMUB01000018">
    <property type="protein sequence ID" value="SCX33490.1"/>
    <property type="molecule type" value="Genomic_DNA"/>
</dbReference>
<dbReference type="Proteomes" id="UP000199707">
    <property type="component" value="Unassembled WGS sequence"/>
</dbReference>
<sequence length="201" mass="21639">MEPGGSTVTVTGRVRRWLSGWGVTQWRRAGLIVVLAGTAAFGGLDTVNKQVTELKPGEQFNTGEFEMTVQRATLVNEVRAGNRLLFPAQPGSRYLGLVVTAHNIGTLPGVVDKPVQLVDQPRARVLAPMRVADGTIAGRLGPGLTDQIVLLWQLPETALSVGSQLPVRVWKEMRRLNVTAGQGWILGNDYGELTVPVGGRP</sequence>
<organism evidence="1 2">
    <name type="scientific">Mycolicibacterium fluoranthenivorans</name>
    <dbReference type="NCBI Taxonomy" id="258505"/>
    <lineage>
        <taxon>Bacteria</taxon>
        <taxon>Bacillati</taxon>
        <taxon>Actinomycetota</taxon>
        <taxon>Actinomycetes</taxon>
        <taxon>Mycobacteriales</taxon>
        <taxon>Mycobacteriaceae</taxon>
        <taxon>Mycolicibacterium</taxon>
    </lineage>
</organism>
<accession>A0A1G4X0T0</accession>
<reference evidence="2" key="1">
    <citation type="submission" date="2016-10" db="EMBL/GenBank/DDBJ databases">
        <authorList>
            <person name="Varghese N."/>
            <person name="Submissions S."/>
        </authorList>
    </citation>
    <scope>NUCLEOTIDE SEQUENCE [LARGE SCALE GENOMIC DNA]</scope>
    <source>
        <strain evidence="2">UNC267MFSha1.1M11</strain>
    </source>
</reference>
<proteinExistence type="predicted"/>
<evidence type="ECO:0000313" key="1">
    <source>
        <dbReference type="EMBL" id="SCX33490.1"/>
    </source>
</evidence>
<dbReference type="RefSeq" id="WP_090364243.1">
    <property type="nucleotide sequence ID" value="NZ_FMUB01000018.1"/>
</dbReference>